<keyword evidence="6" id="KW-1185">Reference proteome</keyword>
<feature type="region of interest" description="VHIID" evidence="3">
    <location>
        <begin position="336"/>
        <end position="401"/>
    </location>
</feature>
<evidence type="ECO:0000313" key="5">
    <source>
        <dbReference type="EMBL" id="CAD6263575.1"/>
    </source>
</evidence>
<sequence length="647" mass="71428">MPRSPRRSKIFCWTSSLMEPTAALPRSFSSNLCPTLHLDGSQDDNVLPFISRMLMEDDAVDEFLYQQYPDHNPALLQTQQLFAQVLSDTSFTSALAAVQAGAQGNDPQDPPSLTSAATGAVEPANTLSPLEGSSCFKDAVSMAFLRGMEEANRFLPGAGGYTADCRGRKKRLDVDGDDEQVEGRSSKQMAADGEDSEEAAAREMLDKLMLNGDDEPILADDMQELRAAMDMAKTPPRRPAGTREDPDQQQQAVDLHSMLIRCADAVADNDRRRAADLLQRIRHHSSPSGNATQRLAHCFAEGLQVRLNGTGNLHYRSSSLMPKSASSSSGVQLKAMQFFMATCCCLPVNILFSNKSIYKAAAGRKKLHIVHYGLDHGLQWATLLRWLARREGGPPEVRLTGIDVPQPGFRPARLIEEAGRRLTACARQLGVPFRFRGIAMKSEAVRAGDLDIDPDEVLAVSSLFHFRTLTDEGTSTMATDDGEAGTDPIGAVLGAIREMKPSVFVHAVLNASYSTAFFATRFREALYNFTALFDMMDTILPRDNGSRLLFERDVLARCAVNVIACEGADRVQHPRSCKQWQARSRRAGLRQLPLDCDTVQTLKDKVKREYHEHFVISEDQQWLLQAWKGRVLYAISTWTADNESAGT</sequence>
<comment type="caution">
    <text evidence="3">Lacks conserved residue(s) required for the propagation of feature annotation.</text>
</comment>
<dbReference type="Proteomes" id="UP000604825">
    <property type="component" value="Unassembled WGS sequence"/>
</dbReference>
<dbReference type="PANTHER" id="PTHR31636">
    <property type="entry name" value="OSJNBA0084A10.13 PROTEIN-RELATED"/>
    <property type="match status" value="1"/>
</dbReference>
<gene>
    <name evidence="5" type="ORF">NCGR_LOCUS46880</name>
</gene>
<comment type="caution">
    <text evidence="5">The sequence shown here is derived from an EMBL/GenBank/DDBJ whole genome shotgun (WGS) entry which is preliminary data.</text>
</comment>
<dbReference type="InterPro" id="IPR005202">
    <property type="entry name" value="TF_GRAS"/>
</dbReference>
<dbReference type="EMBL" id="CAJGYO010000012">
    <property type="protein sequence ID" value="CAD6263575.1"/>
    <property type="molecule type" value="Genomic_DNA"/>
</dbReference>
<name>A0A811QWL6_9POAL</name>
<feature type="region of interest" description="SAW" evidence="3">
    <location>
        <begin position="564"/>
        <end position="639"/>
    </location>
</feature>
<evidence type="ECO:0000313" key="6">
    <source>
        <dbReference type="Proteomes" id="UP000604825"/>
    </source>
</evidence>
<evidence type="ECO:0000256" key="1">
    <source>
        <dbReference type="ARBA" id="ARBA00023015"/>
    </source>
</evidence>
<evidence type="ECO:0000256" key="3">
    <source>
        <dbReference type="PROSITE-ProRule" id="PRU01191"/>
    </source>
</evidence>
<keyword evidence="1" id="KW-0805">Transcription regulation</keyword>
<feature type="region of interest" description="Leucine repeat II (LRII)" evidence="3">
    <location>
        <begin position="417"/>
        <end position="449"/>
    </location>
</feature>
<keyword evidence="2" id="KW-0804">Transcription</keyword>
<comment type="similarity">
    <text evidence="3">Belongs to the GRAS family.</text>
</comment>
<dbReference type="Pfam" id="PF03514">
    <property type="entry name" value="GRAS"/>
    <property type="match status" value="1"/>
</dbReference>
<dbReference type="PROSITE" id="PS50985">
    <property type="entry name" value="GRAS"/>
    <property type="match status" value="1"/>
</dbReference>
<proteinExistence type="inferred from homology"/>
<evidence type="ECO:0000256" key="2">
    <source>
        <dbReference type="ARBA" id="ARBA00023163"/>
    </source>
</evidence>
<evidence type="ECO:0000256" key="4">
    <source>
        <dbReference type="SAM" id="MobiDB-lite"/>
    </source>
</evidence>
<feature type="region of interest" description="Disordered" evidence="4">
    <location>
        <begin position="171"/>
        <end position="196"/>
    </location>
</feature>
<accession>A0A811QWL6</accession>
<dbReference type="OrthoDB" id="611690at2759"/>
<reference evidence="5" key="1">
    <citation type="submission" date="2020-10" db="EMBL/GenBank/DDBJ databases">
        <authorList>
            <person name="Han B."/>
            <person name="Lu T."/>
            <person name="Zhao Q."/>
            <person name="Huang X."/>
            <person name="Zhao Y."/>
        </authorList>
    </citation>
    <scope>NUCLEOTIDE SEQUENCE</scope>
</reference>
<organism evidence="5 6">
    <name type="scientific">Miscanthus lutarioriparius</name>
    <dbReference type="NCBI Taxonomy" id="422564"/>
    <lineage>
        <taxon>Eukaryota</taxon>
        <taxon>Viridiplantae</taxon>
        <taxon>Streptophyta</taxon>
        <taxon>Embryophyta</taxon>
        <taxon>Tracheophyta</taxon>
        <taxon>Spermatophyta</taxon>
        <taxon>Magnoliopsida</taxon>
        <taxon>Liliopsida</taxon>
        <taxon>Poales</taxon>
        <taxon>Poaceae</taxon>
        <taxon>PACMAD clade</taxon>
        <taxon>Panicoideae</taxon>
        <taxon>Andropogonodae</taxon>
        <taxon>Andropogoneae</taxon>
        <taxon>Saccharinae</taxon>
        <taxon>Miscanthus</taxon>
    </lineage>
</organism>
<protein>
    <recommendedName>
        <fullName evidence="7">Scarecrow-like protein 9</fullName>
    </recommendedName>
</protein>
<dbReference type="AlphaFoldDB" id="A0A811QWL6"/>
<evidence type="ECO:0008006" key="7">
    <source>
        <dbReference type="Google" id="ProtNLM"/>
    </source>
</evidence>